<dbReference type="InterPro" id="IPR036047">
    <property type="entry name" value="F-box-like_dom_sf"/>
</dbReference>
<dbReference type="SMART" id="SM00256">
    <property type="entry name" value="FBOX"/>
    <property type="match status" value="1"/>
</dbReference>
<protein>
    <recommendedName>
        <fullName evidence="1">F-box domain-containing protein</fullName>
    </recommendedName>
</protein>
<evidence type="ECO:0000259" key="1">
    <source>
        <dbReference type="PROSITE" id="PS50181"/>
    </source>
</evidence>
<organism evidence="2 3">
    <name type="scientific">Acacia crassicarpa</name>
    <name type="common">northern wattle</name>
    <dbReference type="NCBI Taxonomy" id="499986"/>
    <lineage>
        <taxon>Eukaryota</taxon>
        <taxon>Viridiplantae</taxon>
        <taxon>Streptophyta</taxon>
        <taxon>Embryophyta</taxon>
        <taxon>Tracheophyta</taxon>
        <taxon>Spermatophyta</taxon>
        <taxon>Magnoliopsida</taxon>
        <taxon>eudicotyledons</taxon>
        <taxon>Gunneridae</taxon>
        <taxon>Pentapetalae</taxon>
        <taxon>rosids</taxon>
        <taxon>fabids</taxon>
        <taxon>Fabales</taxon>
        <taxon>Fabaceae</taxon>
        <taxon>Caesalpinioideae</taxon>
        <taxon>mimosoid clade</taxon>
        <taxon>Acacieae</taxon>
        <taxon>Acacia</taxon>
    </lineage>
</organism>
<name>A0AAE1IQA3_9FABA</name>
<sequence length="66" mass="7460">MKAATGGDNPYLPPEIIIDILKRLCVKSLLRFRAVCKDWRNLLKSPFSLKSITTALLTKALFLRVT</sequence>
<dbReference type="Pfam" id="PF00646">
    <property type="entry name" value="F-box"/>
    <property type="match status" value="1"/>
</dbReference>
<dbReference type="PANTHER" id="PTHR31672:SF13">
    <property type="entry name" value="F-BOX PROTEIN CPR30-LIKE"/>
    <property type="match status" value="1"/>
</dbReference>
<dbReference type="SUPFAM" id="SSF81383">
    <property type="entry name" value="F-box domain"/>
    <property type="match status" value="1"/>
</dbReference>
<comment type="caution">
    <text evidence="2">The sequence shown here is derived from an EMBL/GenBank/DDBJ whole genome shotgun (WGS) entry which is preliminary data.</text>
</comment>
<accession>A0AAE1IQA3</accession>
<dbReference type="Proteomes" id="UP001293593">
    <property type="component" value="Unassembled WGS sequence"/>
</dbReference>
<dbReference type="InterPro" id="IPR050796">
    <property type="entry name" value="SCF_F-box_component"/>
</dbReference>
<dbReference type="AlphaFoldDB" id="A0AAE1IQA3"/>
<dbReference type="CDD" id="cd22157">
    <property type="entry name" value="F-box_AtFBW1-like"/>
    <property type="match status" value="1"/>
</dbReference>
<evidence type="ECO:0000313" key="3">
    <source>
        <dbReference type="Proteomes" id="UP001293593"/>
    </source>
</evidence>
<dbReference type="PROSITE" id="PS50181">
    <property type="entry name" value="FBOX"/>
    <property type="match status" value="1"/>
</dbReference>
<dbReference type="Gene3D" id="1.20.1280.50">
    <property type="match status" value="1"/>
</dbReference>
<gene>
    <name evidence="2" type="ORF">QN277_009656</name>
</gene>
<evidence type="ECO:0000313" key="2">
    <source>
        <dbReference type="EMBL" id="KAK4254252.1"/>
    </source>
</evidence>
<proteinExistence type="predicted"/>
<dbReference type="EMBL" id="JAWXYG010000014">
    <property type="protein sequence ID" value="KAK4254252.1"/>
    <property type="molecule type" value="Genomic_DNA"/>
</dbReference>
<feature type="domain" description="F-box" evidence="1">
    <location>
        <begin position="12"/>
        <end position="52"/>
    </location>
</feature>
<dbReference type="InterPro" id="IPR001810">
    <property type="entry name" value="F-box_dom"/>
</dbReference>
<reference evidence="2" key="1">
    <citation type="submission" date="2023-10" db="EMBL/GenBank/DDBJ databases">
        <title>Chromosome-level genome of the transformable northern wattle, Acacia crassicarpa.</title>
        <authorList>
            <person name="Massaro I."/>
            <person name="Sinha N.R."/>
            <person name="Poethig S."/>
            <person name="Leichty A.R."/>
        </authorList>
    </citation>
    <scope>NUCLEOTIDE SEQUENCE</scope>
    <source>
        <strain evidence="2">Acra3RX</strain>
        <tissue evidence="2">Leaf</tissue>
    </source>
</reference>
<dbReference type="PANTHER" id="PTHR31672">
    <property type="entry name" value="BNACNNG10540D PROTEIN"/>
    <property type="match status" value="1"/>
</dbReference>
<keyword evidence="3" id="KW-1185">Reference proteome</keyword>